<evidence type="ECO:0000313" key="2">
    <source>
        <dbReference type="Proteomes" id="UP001318860"/>
    </source>
</evidence>
<gene>
    <name evidence="1" type="ORF">DH2020_000585</name>
</gene>
<dbReference type="Gene3D" id="3.40.50.300">
    <property type="entry name" value="P-loop containing nucleotide triphosphate hydrolases"/>
    <property type="match status" value="1"/>
</dbReference>
<dbReference type="PANTHER" id="PTHR14241">
    <property type="entry name" value="INTERFERON-INDUCED PROTEIN 44"/>
    <property type="match status" value="1"/>
</dbReference>
<dbReference type="SUPFAM" id="SSF52540">
    <property type="entry name" value="P-loop containing nucleoside triphosphate hydrolases"/>
    <property type="match status" value="2"/>
</dbReference>
<comment type="caution">
    <text evidence="1">The sequence shown here is derived from an EMBL/GenBank/DDBJ whole genome shotgun (WGS) entry which is preliminary data.</text>
</comment>
<reference evidence="1 2" key="1">
    <citation type="journal article" date="2021" name="Comput. Struct. Biotechnol. J.">
        <title>De novo genome assembly of the potent medicinal plant Rehmannia glutinosa using nanopore technology.</title>
        <authorList>
            <person name="Ma L."/>
            <person name="Dong C."/>
            <person name="Song C."/>
            <person name="Wang X."/>
            <person name="Zheng X."/>
            <person name="Niu Y."/>
            <person name="Chen S."/>
            <person name="Feng W."/>
        </authorList>
    </citation>
    <scope>NUCLEOTIDE SEQUENCE [LARGE SCALE GENOMIC DNA]</scope>
    <source>
        <strain evidence="1">DH-2019</strain>
    </source>
</reference>
<dbReference type="EMBL" id="JABTTQ020000001">
    <property type="protein sequence ID" value="KAK6163721.1"/>
    <property type="molecule type" value="Genomic_DNA"/>
</dbReference>
<keyword evidence="2" id="KW-1185">Reference proteome</keyword>
<dbReference type="InterPro" id="IPR027417">
    <property type="entry name" value="P-loop_NTPase"/>
</dbReference>
<name>A0ABR0XX79_REHGL</name>
<dbReference type="Proteomes" id="UP001318860">
    <property type="component" value="Unassembled WGS sequence"/>
</dbReference>
<evidence type="ECO:0008006" key="3">
    <source>
        <dbReference type="Google" id="ProtNLM"/>
    </source>
</evidence>
<protein>
    <recommendedName>
        <fullName evidence="3">P-loop containing nucleoside triphosphate hydrolases superfamily protein</fullName>
    </recommendedName>
</protein>
<sequence length="329" mass="35989">MGGDSFYPPLPSTSTEEELSLDFPQGSINFSVSSGDEKGLGHKLENERGLNSGEFPDVGPRISLIDEAAERQKLKVYAEVLRSYEELQSRIDRLELAKIEILSYSPGSWAEKASGMDLSEYDVPIITSLLLIGPRGSGKSSLVNKISRALEDNILFTPVNFVIFVVNGLSVLESMDSVEEKKKQYCQMIATNFSCPSLSFKDDKPVVVVTHGDLLSLSDRVRVRVYLGELLGVPPTIQIFDIPENNDAATTSAIVDMLIYCLERADRNLPAKGLFVGKLLMAIMASRYFCGMFVPLDCSGNSHCVGNSWFSQSSASGSYCFVGYESGLA</sequence>
<proteinExistence type="predicted"/>
<dbReference type="PANTHER" id="PTHR14241:SF32">
    <property type="entry name" value="VWFA DOMAIN-CONTAINING PROTEIN-RELATED"/>
    <property type="match status" value="1"/>
</dbReference>
<evidence type="ECO:0000313" key="1">
    <source>
        <dbReference type="EMBL" id="KAK6163721.1"/>
    </source>
</evidence>
<organism evidence="1 2">
    <name type="scientific">Rehmannia glutinosa</name>
    <name type="common">Chinese foxglove</name>
    <dbReference type="NCBI Taxonomy" id="99300"/>
    <lineage>
        <taxon>Eukaryota</taxon>
        <taxon>Viridiplantae</taxon>
        <taxon>Streptophyta</taxon>
        <taxon>Embryophyta</taxon>
        <taxon>Tracheophyta</taxon>
        <taxon>Spermatophyta</taxon>
        <taxon>Magnoliopsida</taxon>
        <taxon>eudicotyledons</taxon>
        <taxon>Gunneridae</taxon>
        <taxon>Pentapetalae</taxon>
        <taxon>asterids</taxon>
        <taxon>lamiids</taxon>
        <taxon>Lamiales</taxon>
        <taxon>Orobanchaceae</taxon>
        <taxon>Rehmannieae</taxon>
        <taxon>Rehmannia</taxon>
    </lineage>
</organism>
<accession>A0ABR0XX79</accession>